<dbReference type="InParanoid" id="A0A5J5EEP0"/>
<dbReference type="GO" id="GO:0003729">
    <property type="term" value="F:mRNA binding"/>
    <property type="evidence" value="ECO:0007669"/>
    <property type="project" value="TreeGrafter"/>
</dbReference>
<dbReference type="InterPro" id="IPR000504">
    <property type="entry name" value="RRM_dom"/>
</dbReference>
<feature type="region of interest" description="Disordered" evidence="2">
    <location>
        <begin position="109"/>
        <end position="176"/>
    </location>
</feature>
<reference evidence="5 6" key="1">
    <citation type="submission" date="2019-09" db="EMBL/GenBank/DDBJ databases">
        <title>Draft genome of the ectomycorrhizal ascomycete Sphaerosporella brunnea.</title>
        <authorList>
            <consortium name="DOE Joint Genome Institute"/>
            <person name="Benucci G.M."/>
            <person name="Marozzi G."/>
            <person name="Antonielli L."/>
            <person name="Sanchez S."/>
            <person name="Marco P."/>
            <person name="Wang X."/>
            <person name="Falini L.B."/>
            <person name="Barry K."/>
            <person name="Haridas S."/>
            <person name="Lipzen A."/>
            <person name="Labutti K."/>
            <person name="Grigoriev I.V."/>
            <person name="Murat C."/>
            <person name="Martin F."/>
            <person name="Albertini E."/>
            <person name="Donnini D."/>
            <person name="Bonito G."/>
        </authorList>
    </citation>
    <scope>NUCLEOTIDE SEQUENCE [LARGE SCALE GENOMIC DNA]</scope>
    <source>
        <strain evidence="5 6">Sb_GMNB300</strain>
    </source>
</reference>
<comment type="caution">
    <text evidence="5">The sequence shown here is derived from an EMBL/GenBank/DDBJ whole genome shotgun (WGS) entry which is preliminary data.</text>
</comment>
<evidence type="ECO:0000259" key="4">
    <source>
        <dbReference type="PROSITE" id="PS50882"/>
    </source>
</evidence>
<gene>
    <name evidence="5" type="ORF">FN846DRAFT_786924</name>
</gene>
<dbReference type="EMBL" id="VXIS01000362">
    <property type="protein sequence ID" value="KAA8894135.1"/>
    <property type="molecule type" value="Genomic_DNA"/>
</dbReference>
<feature type="compositionally biased region" description="Low complexity" evidence="2">
    <location>
        <begin position="123"/>
        <end position="142"/>
    </location>
</feature>
<feature type="domain" description="RRM" evidence="3">
    <location>
        <begin position="41"/>
        <end position="127"/>
    </location>
</feature>
<dbReference type="PANTHER" id="PTHR12357:SF3">
    <property type="entry name" value="YTH DOMAIN-CONTAINING PROTEIN 1"/>
    <property type="match status" value="1"/>
</dbReference>
<dbReference type="InterPro" id="IPR045168">
    <property type="entry name" value="YTH_prot"/>
</dbReference>
<dbReference type="Gene3D" id="3.10.590.10">
    <property type="entry name" value="ph1033 like domains"/>
    <property type="match status" value="1"/>
</dbReference>
<sequence length="410" mass="44115">MPLVHEGGANSAPNFVTASASQTSSPPVPRGPPRKPKQSGNALWVGNLPPATDVASLKDYFSTGARDEIESVFLISKSNCAFVNYRTETACEEAMARFHNSKFRGTRLVCRPRPRKGSTTTVPEAADSATSADSATPADASEQASGDEDTNADTQEPGHAEANKAPPTGPAGAKAPRGNARFRYFILKSLTREDLEMSVKNGTWATQSHNEQVLNQAFDAAESVFLVFSANKSGEYYGYARMASRIPSDSPDAITWAPAAGQADAVIAAELPKTIYTPATATAPKGRIIDDSARGTIFWEALSDDEVEKDVDVGRDDEDSGDLKAVAKAWGKPFKVEWLSTSKVPFYRTRGLRNSLNSGREVKVARDGTELEESAGRRLVQLFHQRHTPVAGHNHPAMVCESAVEGWCGK</sequence>
<dbReference type="Pfam" id="PF04146">
    <property type="entry name" value="YTH"/>
    <property type="match status" value="1"/>
</dbReference>
<feature type="region of interest" description="Disordered" evidence="2">
    <location>
        <begin position="1"/>
        <end position="46"/>
    </location>
</feature>
<keyword evidence="1" id="KW-0694">RNA-binding</keyword>
<evidence type="ECO:0000313" key="6">
    <source>
        <dbReference type="Proteomes" id="UP000326924"/>
    </source>
</evidence>
<organism evidence="5 6">
    <name type="scientific">Sphaerosporella brunnea</name>
    <dbReference type="NCBI Taxonomy" id="1250544"/>
    <lineage>
        <taxon>Eukaryota</taxon>
        <taxon>Fungi</taxon>
        <taxon>Dikarya</taxon>
        <taxon>Ascomycota</taxon>
        <taxon>Pezizomycotina</taxon>
        <taxon>Pezizomycetes</taxon>
        <taxon>Pezizales</taxon>
        <taxon>Pyronemataceae</taxon>
        <taxon>Sphaerosporella</taxon>
    </lineage>
</organism>
<dbReference type="GO" id="GO:1990247">
    <property type="term" value="F:N6-methyladenosine-containing RNA reader activity"/>
    <property type="evidence" value="ECO:0007669"/>
    <property type="project" value="TreeGrafter"/>
</dbReference>
<proteinExistence type="predicted"/>
<dbReference type="OrthoDB" id="306690at2759"/>
<dbReference type="Proteomes" id="UP000326924">
    <property type="component" value="Unassembled WGS sequence"/>
</dbReference>
<dbReference type="InterPro" id="IPR057720">
    <property type="entry name" value="RRM_YTH1"/>
</dbReference>
<dbReference type="Gene3D" id="3.30.70.330">
    <property type="match status" value="1"/>
</dbReference>
<protein>
    <submittedName>
        <fullName evidence="5">YT521-B-like domain-containing protein</fullName>
    </submittedName>
</protein>
<dbReference type="GO" id="GO:0000398">
    <property type="term" value="P:mRNA splicing, via spliceosome"/>
    <property type="evidence" value="ECO:0007669"/>
    <property type="project" value="TreeGrafter"/>
</dbReference>
<evidence type="ECO:0000256" key="1">
    <source>
        <dbReference type="PROSITE-ProRule" id="PRU00176"/>
    </source>
</evidence>
<feature type="compositionally biased region" description="Polar residues" evidence="2">
    <location>
        <begin position="11"/>
        <end position="25"/>
    </location>
</feature>
<dbReference type="GO" id="GO:0000381">
    <property type="term" value="P:regulation of alternative mRNA splicing, via spliceosome"/>
    <property type="evidence" value="ECO:0007669"/>
    <property type="project" value="TreeGrafter"/>
</dbReference>
<evidence type="ECO:0000256" key="2">
    <source>
        <dbReference type="SAM" id="MobiDB-lite"/>
    </source>
</evidence>
<dbReference type="InterPro" id="IPR035979">
    <property type="entry name" value="RBD_domain_sf"/>
</dbReference>
<dbReference type="PROSITE" id="PS50102">
    <property type="entry name" value="RRM"/>
    <property type="match status" value="1"/>
</dbReference>
<name>A0A5J5EEP0_9PEZI</name>
<dbReference type="PROSITE" id="PS50882">
    <property type="entry name" value="YTH"/>
    <property type="match status" value="1"/>
</dbReference>
<dbReference type="Pfam" id="PF25701">
    <property type="entry name" value="RRM_YTH1"/>
    <property type="match status" value="1"/>
</dbReference>
<feature type="domain" description="YTH" evidence="4">
    <location>
        <begin position="182"/>
        <end position="383"/>
    </location>
</feature>
<dbReference type="AlphaFoldDB" id="A0A5J5EEP0"/>
<keyword evidence="6" id="KW-1185">Reference proteome</keyword>
<dbReference type="CDD" id="cd21134">
    <property type="entry name" value="YTH"/>
    <property type="match status" value="1"/>
</dbReference>
<dbReference type="PANTHER" id="PTHR12357">
    <property type="entry name" value="YTH YT521-B HOMOLOGY DOMAIN-CONTAINING"/>
    <property type="match status" value="1"/>
</dbReference>
<accession>A0A5J5EEP0</accession>
<dbReference type="CDD" id="cd00590">
    <property type="entry name" value="RRM_SF"/>
    <property type="match status" value="1"/>
</dbReference>
<evidence type="ECO:0000313" key="5">
    <source>
        <dbReference type="EMBL" id="KAA8894135.1"/>
    </source>
</evidence>
<dbReference type="InterPro" id="IPR007275">
    <property type="entry name" value="YTH_domain"/>
</dbReference>
<dbReference type="InterPro" id="IPR012677">
    <property type="entry name" value="Nucleotide-bd_a/b_plait_sf"/>
</dbReference>
<feature type="compositionally biased region" description="Low complexity" evidence="2">
    <location>
        <begin position="164"/>
        <end position="176"/>
    </location>
</feature>
<dbReference type="SUPFAM" id="SSF54928">
    <property type="entry name" value="RNA-binding domain, RBD"/>
    <property type="match status" value="1"/>
</dbReference>
<evidence type="ECO:0000259" key="3">
    <source>
        <dbReference type="PROSITE" id="PS50102"/>
    </source>
</evidence>
<dbReference type="GO" id="GO:0005654">
    <property type="term" value="C:nucleoplasm"/>
    <property type="evidence" value="ECO:0007669"/>
    <property type="project" value="TreeGrafter"/>
</dbReference>
<dbReference type="SMART" id="SM00360">
    <property type="entry name" value="RRM"/>
    <property type="match status" value="1"/>
</dbReference>